<dbReference type="InterPro" id="IPR036514">
    <property type="entry name" value="SGNH_hydro_sf"/>
</dbReference>
<reference evidence="4 5" key="1">
    <citation type="submission" date="2021-12" db="EMBL/GenBank/DDBJ databases">
        <title>Genome seq of P8.</title>
        <authorList>
            <person name="Seo T."/>
        </authorList>
    </citation>
    <scope>NUCLEOTIDE SEQUENCE [LARGE SCALE GENOMIC DNA]</scope>
    <source>
        <strain evidence="4 5">P8</strain>
    </source>
</reference>
<evidence type="ECO:0000313" key="4">
    <source>
        <dbReference type="EMBL" id="MCE4555928.1"/>
    </source>
</evidence>
<dbReference type="InterPro" id="IPR039329">
    <property type="entry name" value="SIAE"/>
</dbReference>
<dbReference type="PANTHER" id="PTHR22901:SF0">
    <property type="entry name" value="SIALATE O-ACETYLESTERASE"/>
    <property type="match status" value="1"/>
</dbReference>
<dbReference type="InterPro" id="IPR005181">
    <property type="entry name" value="SASA"/>
</dbReference>
<dbReference type="SUPFAM" id="SSF52266">
    <property type="entry name" value="SGNH hydrolase"/>
    <property type="match status" value="1"/>
</dbReference>
<evidence type="ECO:0000313" key="5">
    <source>
        <dbReference type="Proteomes" id="UP001200741"/>
    </source>
</evidence>
<comment type="caution">
    <text evidence="4">The sequence shown here is derived from an EMBL/GenBank/DDBJ whole genome shotgun (WGS) entry which is preliminary data.</text>
</comment>
<dbReference type="Proteomes" id="UP001200741">
    <property type="component" value="Unassembled WGS sequence"/>
</dbReference>
<evidence type="ECO:0000256" key="2">
    <source>
        <dbReference type="SAM" id="SignalP"/>
    </source>
</evidence>
<dbReference type="Gene3D" id="3.40.50.1110">
    <property type="entry name" value="SGNH hydrolase"/>
    <property type="match status" value="1"/>
</dbReference>
<organism evidence="4 5">
    <name type="scientific">Pelomonas cellulosilytica</name>
    <dbReference type="NCBI Taxonomy" id="2906762"/>
    <lineage>
        <taxon>Bacteria</taxon>
        <taxon>Pseudomonadati</taxon>
        <taxon>Pseudomonadota</taxon>
        <taxon>Betaproteobacteria</taxon>
        <taxon>Burkholderiales</taxon>
        <taxon>Sphaerotilaceae</taxon>
        <taxon>Roseateles</taxon>
    </lineage>
</organism>
<name>A0ABS8XZ00_9BURK</name>
<dbReference type="SUPFAM" id="SSF49785">
    <property type="entry name" value="Galactose-binding domain-like"/>
    <property type="match status" value="1"/>
</dbReference>
<keyword evidence="2" id="KW-0732">Signal</keyword>
<feature type="domain" description="Sialate O-acetylesterase" evidence="3">
    <location>
        <begin position="106"/>
        <end position="210"/>
    </location>
</feature>
<gene>
    <name evidence="4" type="ORF">LXT13_16100</name>
</gene>
<dbReference type="PANTHER" id="PTHR22901">
    <property type="entry name" value="SIALATE O-ACETYLESTERASE"/>
    <property type="match status" value="1"/>
</dbReference>
<sequence>MRTLKQLSLAALLAAAHAGAGAAPLELDGLFQDHMVLPRHEARVSGRAAAGERITVSAFGQTRTAMADAAGRFSVALPELAAGRAGALNVTAASGAQVTVNDVLTGDVHLCSGQSNMQVPVTRALNSDVVIGNSANPQLRMATVAVSPSPTPLSRFASPLKWEAASPQTVAGWSATCYFFGAALQQRTGVPIGLVHASLGGSALSAWLSPGASLPDYAKQQELLKLHARDAGLANVAFARDFEQWWRSTGGSGAPWASTAGALQAWRPVPDVSQPWEKWGVPELAAYDGAVWYAAAVELTPTQAAQAARLELGLIDDIDLTWLNGQPVGFTSGGGTQRRYAVPAGALKAGLNTVVVNVVDLWSYGGFYGDGPRELVLADGTKLPLVGWRWQPVPAAQKSPPRAPWDAMAGISVLHNGMLAPMGLFRFESAVWYQGESNVGQPYQRWLSRLFTDWRAQFGDGLLFAVVQLANYGARNAQPVESGWALLREEQRRAVAADRHAVLATAVDLGEPTDIHPANKEVLGRRLARAVAIALYGEKGSASGPAPRAAVREGERVIVSFDGLEGDWLVYGGPRPIGFELCGSQGCRWAEAEVSGRDVVLRGLPGATKVRYCWSDAPTCTLYDGGSQLPALPFEQVISP</sequence>
<dbReference type="Gene3D" id="2.60.120.260">
    <property type="entry name" value="Galactose-binding domain-like"/>
    <property type="match status" value="1"/>
</dbReference>
<proteinExistence type="predicted"/>
<feature type="signal peptide" evidence="2">
    <location>
        <begin position="1"/>
        <end position="22"/>
    </location>
</feature>
<dbReference type="EMBL" id="JAJTWU010000006">
    <property type="protein sequence ID" value="MCE4555928.1"/>
    <property type="molecule type" value="Genomic_DNA"/>
</dbReference>
<protein>
    <recommendedName>
        <fullName evidence="3">Sialate O-acetylesterase domain-containing protein</fullName>
    </recommendedName>
</protein>
<keyword evidence="5" id="KW-1185">Reference proteome</keyword>
<evidence type="ECO:0000256" key="1">
    <source>
        <dbReference type="ARBA" id="ARBA00022801"/>
    </source>
</evidence>
<feature type="chain" id="PRO_5045407591" description="Sialate O-acetylesterase domain-containing protein" evidence="2">
    <location>
        <begin position="23"/>
        <end position="640"/>
    </location>
</feature>
<dbReference type="Gene3D" id="2.60.40.10">
    <property type="entry name" value="Immunoglobulins"/>
    <property type="match status" value="1"/>
</dbReference>
<dbReference type="InterPro" id="IPR013783">
    <property type="entry name" value="Ig-like_fold"/>
</dbReference>
<dbReference type="InterPro" id="IPR008979">
    <property type="entry name" value="Galactose-bd-like_sf"/>
</dbReference>
<accession>A0ABS8XZ00</accession>
<dbReference type="Pfam" id="PF03629">
    <property type="entry name" value="SASA"/>
    <property type="match status" value="1"/>
</dbReference>
<dbReference type="RefSeq" id="WP_233372978.1">
    <property type="nucleotide sequence ID" value="NZ_JAJTWU010000006.1"/>
</dbReference>
<evidence type="ECO:0000259" key="3">
    <source>
        <dbReference type="Pfam" id="PF03629"/>
    </source>
</evidence>
<keyword evidence="1" id="KW-0378">Hydrolase</keyword>